<keyword evidence="4" id="KW-1185">Reference proteome</keyword>
<name>A0A285MTW0_9FLAO</name>
<dbReference type="PANTHER" id="PTHR35174">
    <property type="entry name" value="BLL7171 PROTEIN-RELATED"/>
    <property type="match status" value="1"/>
</dbReference>
<accession>A0A285MTW0</accession>
<dbReference type="InterPro" id="IPR005545">
    <property type="entry name" value="YCII"/>
</dbReference>
<evidence type="ECO:0000313" key="3">
    <source>
        <dbReference type="EMBL" id="SNZ00568.1"/>
    </source>
</evidence>
<dbReference type="OrthoDB" id="7782105at2"/>
<reference evidence="4" key="1">
    <citation type="submission" date="2017-09" db="EMBL/GenBank/DDBJ databases">
        <authorList>
            <person name="Varghese N."/>
            <person name="Submissions S."/>
        </authorList>
    </citation>
    <scope>NUCLEOTIDE SEQUENCE [LARGE SCALE GENOMIC DNA]</scope>
    <source>
        <strain evidence="4">DSM 25885</strain>
    </source>
</reference>
<dbReference type="Gene3D" id="3.30.70.1060">
    <property type="entry name" value="Dimeric alpha+beta barrel"/>
    <property type="match status" value="1"/>
</dbReference>
<sequence>MQEFMIFIKTKGDHLKDLSPEQQQAHVQKIGKYIGGLMESNKLKGAQPLEMKGAIIHGNKGVFKDGPFNESKEVIVGYFHIVAENLDEAMAIAKANPMFHDAEGTIEVRPIKQMEGIN</sequence>
<evidence type="ECO:0000313" key="4">
    <source>
        <dbReference type="Proteomes" id="UP000219048"/>
    </source>
</evidence>
<dbReference type="Pfam" id="PF03795">
    <property type="entry name" value="YCII"/>
    <property type="match status" value="1"/>
</dbReference>
<dbReference type="EMBL" id="OBEH01000003">
    <property type="protein sequence ID" value="SNZ00568.1"/>
    <property type="molecule type" value="Genomic_DNA"/>
</dbReference>
<protein>
    <submittedName>
        <fullName evidence="3">Uncharacterized conserved protein</fullName>
    </submittedName>
</protein>
<gene>
    <name evidence="3" type="ORF">SAMN06265377_2392</name>
</gene>
<proteinExistence type="inferred from homology"/>
<dbReference type="RefSeq" id="WP_097046012.1">
    <property type="nucleotide sequence ID" value="NZ_OBEH01000003.1"/>
</dbReference>
<dbReference type="Proteomes" id="UP000219048">
    <property type="component" value="Unassembled WGS sequence"/>
</dbReference>
<dbReference type="SUPFAM" id="SSF54909">
    <property type="entry name" value="Dimeric alpha+beta barrel"/>
    <property type="match status" value="1"/>
</dbReference>
<feature type="domain" description="YCII-related" evidence="2">
    <location>
        <begin position="4"/>
        <end position="114"/>
    </location>
</feature>
<organism evidence="3 4">
    <name type="scientific">Flagellimonas pacifica</name>
    <dbReference type="NCBI Taxonomy" id="1247520"/>
    <lineage>
        <taxon>Bacteria</taxon>
        <taxon>Pseudomonadati</taxon>
        <taxon>Bacteroidota</taxon>
        <taxon>Flavobacteriia</taxon>
        <taxon>Flavobacteriales</taxon>
        <taxon>Flavobacteriaceae</taxon>
        <taxon>Flagellimonas</taxon>
    </lineage>
</organism>
<dbReference type="AlphaFoldDB" id="A0A285MTW0"/>
<comment type="similarity">
    <text evidence="1">Belongs to the YciI family.</text>
</comment>
<evidence type="ECO:0000259" key="2">
    <source>
        <dbReference type="Pfam" id="PF03795"/>
    </source>
</evidence>
<dbReference type="InterPro" id="IPR011008">
    <property type="entry name" value="Dimeric_a/b-barrel"/>
</dbReference>
<evidence type="ECO:0000256" key="1">
    <source>
        <dbReference type="ARBA" id="ARBA00007689"/>
    </source>
</evidence>